<name>A0A6H5IVE2_9HYME</name>
<proteinExistence type="predicted"/>
<reference evidence="2 3" key="1">
    <citation type="submission" date="2020-02" db="EMBL/GenBank/DDBJ databases">
        <authorList>
            <person name="Ferguson B K."/>
        </authorList>
    </citation>
    <scope>NUCLEOTIDE SEQUENCE [LARGE SCALE GENOMIC DNA]</scope>
</reference>
<keyword evidence="3" id="KW-1185">Reference proteome</keyword>
<evidence type="ECO:0000256" key="1">
    <source>
        <dbReference type="SAM" id="MobiDB-lite"/>
    </source>
</evidence>
<dbReference type="EMBL" id="CADCXV010001085">
    <property type="protein sequence ID" value="CAB0041049.1"/>
    <property type="molecule type" value="Genomic_DNA"/>
</dbReference>
<sequence>MESTSSVFSNKKYTRHYTGTLRGDVGRCCSFSTVGRLRGATGSPNRRVTGGRRGDRNGGFSRAGRKASPKCRFTGTSGDLGGVRTCGRDREATDGSRAECRKALQSSNPGAGRAAYVDLGKKADVLRSVALRRNEADLACQSFNSVNWRAAWPVHLVAASIECACLRFSRRTQPSPYQATTPPIRPVPFTSAANRRDPRRAAFCVTPATRWSTRVVSDLVRGSVSTELIYSPAFRADPRTTTQLACPRCDCECESFGSE</sequence>
<dbReference type="Proteomes" id="UP000479190">
    <property type="component" value="Unassembled WGS sequence"/>
</dbReference>
<evidence type="ECO:0000313" key="2">
    <source>
        <dbReference type="EMBL" id="CAB0041049.1"/>
    </source>
</evidence>
<feature type="region of interest" description="Disordered" evidence="1">
    <location>
        <begin position="39"/>
        <end position="76"/>
    </location>
</feature>
<gene>
    <name evidence="2" type="ORF">TBRA_LOCUS12734</name>
</gene>
<dbReference type="AlphaFoldDB" id="A0A6H5IVE2"/>
<evidence type="ECO:0000313" key="3">
    <source>
        <dbReference type="Proteomes" id="UP000479190"/>
    </source>
</evidence>
<protein>
    <submittedName>
        <fullName evidence="2">Uncharacterized protein</fullName>
    </submittedName>
</protein>
<accession>A0A6H5IVE2</accession>
<organism evidence="2 3">
    <name type="scientific">Trichogramma brassicae</name>
    <dbReference type="NCBI Taxonomy" id="86971"/>
    <lineage>
        <taxon>Eukaryota</taxon>
        <taxon>Metazoa</taxon>
        <taxon>Ecdysozoa</taxon>
        <taxon>Arthropoda</taxon>
        <taxon>Hexapoda</taxon>
        <taxon>Insecta</taxon>
        <taxon>Pterygota</taxon>
        <taxon>Neoptera</taxon>
        <taxon>Endopterygota</taxon>
        <taxon>Hymenoptera</taxon>
        <taxon>Apocrita</taxon>
        <taxon>Proctotrupomorpha</taxon>
        <taxon>Chalcidoidea</taxon>
        <taxon>Trichogrammatidae</taxon>
        <taxon>Trichogramma</taxon>
    </lineage>
</organism>